<accession>A0A078AHS9</accession>
<feature type="transmembrane region" description="Helical" evidence="1">
    <location>
        <begin position="121"/>
        <end position="140"/>
    </location>
</feature>
<dbReference type="EMBL" id="CCKQ01009936">
    <property type="protein sequence ID" value="CDW81436.1"/>
    <property type="molecule type" value="Genomic_DNA"/>
</dbReference>
<sequence>MGDDSMTKMAFKYQQVMMNFQKMDLLNNQMQDQKDQAIKMSKVSKQNMFTMQNLEQYQARIEQDEKLKEQTLSASDSIDYYNRKYYQKKDLNQMLKIPGCFFKVRAQGGASSKDIEEINKFYKRTFVTLFAVVFHSYLGTTFLYESRILSKKRTPNVYHYLPWCVYPLGILGCIVYMYSQNKLIMERLDRKYTPIWLDISKKL</sequence>
<protein>
    <recommendedName>
        <fullName evidence="4">Transmembrane protein</fullName>
    </recommendedName>
</protein>
<keyword evidence="1" id="KW-0812">Transmembrane</keyword>
<evidence type="ECO:0008006" key="4">
    <source>
        <dbReference type="Google" id="ProtNLM"/>
    </source>
</evidence>
<organism evidence="2 3">
    <name type="scientific">Stylonychia lemnae</name>
    <name type="common">Ciliate</name>
    <dbReference type="NCBI Taxonomy" id="5949"/>
    <lineage>
        <taxon>Eukaryota</taxon>
        <taxon>Sar</taxon>
        <taxon>Alveolata</taxon>
        <taxon>Ciliophora</taxon>
        <taxon>Intramacronucleata</taxon>
        <taxon>Spirotrichea</taxon>
        <taxon>Stichotrichia</taxon>
        <taxon>Sporadotrichida</taxon>
        <taxon>Oxytrichidae</taxon>
        <taxon>Stylonychinae</taxon>
        <taxon>Stylonychia</taxon>
    </lineage>
</organism>
<evidence type="ECO:0000313" key="3">
    <source>
        <dbReference type="Proteomes" id="UP000039865"/>
    </source>
</evidence>
<feature type="transmembrane region" description="Helical" evidence="1">
    <location>
        <begin position="160"/>
        <end position="178"/>
    </location>
</feature>
<dbReference type="InParanoid" id="A0A078AHS9"/>
<keyword evidence="1" id="KW-1133">Transmembrane helix</keyword>
<keyword evidence="1" id="KW-0472">Membrane</keyword>
<gene>
    <name evidence="2" type="primary">Contig15345.g16359</name>
    <name evidence="2" type="ORF">STYLEM_10452</name>
</gene>
<evidence type="ECO:0000313" key="2">
    <source>
        <dbReference type="EMBL" id="CDW81436.1"/>
    </source>
</evidence>
<dbReference type="AlphaFoldDB" id="A0A078AHS9"/>
<keyword evidence="3" id="KW-1185">Reference proteome</keyword>
<evidence type="ECO:0000256" key="1">
    <source>
        <dbReference type="SAM" id="Phobius"/>
    </source>
</evidence>
<proteinExistence type="predicted"/>
<dbReference type="Proteomes" id="UP000039865">
    <property type="component" value="Unassembled WGS sequence"/>
</dbReference>
<name>A0A078AHS9_STYLE</name>
<reference evidence="2 3" key="1">
    <citation type="submission" date="2014-06" db="EMBL/GenBank/DDBJ databases">
        <authorList>
            <person name="Swart Estienne"/>
        </authorList>
    </citation>
    <scope>NUCLEOTIDE SEQUENCE [LARGE SCALE GENOMIC DNA]</scope>
    <source>
        <strain evidence="2 3">130c</strain>
    </source>
</reference>